<evidence type="ECO:0000313" key="1">
    <source>
        <dbReference type="EMBL" id="QHT82982.1"/>
    </source>
</evidence>
<name>A0A6C0HQN3_9ZZZZ</name>
<proteinExistence type="predicted"/>
<sequence>MNDKCICLICYKPSDVWVDFLSKFTKYDVYLIVDDNSKDYKEQYSNFSNINIIQINNEDCKSNGFFNMNYIMMKKDITSWDKSVYYFSTINTKYDKVWFLEDDVFFYDEETLVRLDSTYENSDLLSQSYEGGKFTGDKNQWMWKDIDIKFDPPYWSTMVCCVRMSSQLLSKIRNYANEHSTLFFIEALFPTICKRHNLNYDTPREMLNIIYNRYYSDNEIDKNNIYHPVKDLNKHKYYRYMLNQE</sequence>
<accession>A0A6C0HQN3</accession>
<reference evidence="1" key="1">
    <citation type="journal article" date="2020" name="Nature">
        <title>Giant virus diversity and host interactions through global metagenomics.</title>
        <authorList>
            <person name="Schulz F."/>
            <person name="Roux S."/>
            <person name="Paez-Espino D."/>
            <person name="Jungbluth S."/>
            <person name="Walsh D.A."/>
            <person name="Denef V.J."/>
            <person name="McMahon K.D."/>
            <person name="Konstantinidis K.T."/>
            <person name="Eloe-Fadrosh E.A."/>
            <person name="Kyrpides N.C."/>
            <person name="Woyke T."/>
        </authorList>
    </citation>
    <scope>NUCLEOTIDE SEQUENCE</scope>
    <source>
        <strain evidence="1">GVMAG-M-3300023184-165</strain>
    </source>
</reference>
<evidence type="ECO:0008006" key="2">
    <source>
        <dbReference type="Google" id="ProtNLM"/>
    </source>
</evidence>
<organism evidence="1">
    <name type="scientific">viral metagenome</name>
    <dbReference type="NCBI Taxonomy" id="1070528"/>
    <lineage>
        <taxon>unclassified sequences</taxon>
        <taxon>metagenomes</taxon>
        <taxon>organismal metagenomes</taxon>
    </lineage>
</organism>
<protein>
    <recommendedName>
        <fullName evidence="2">Glycosyltransferase 2-like domain-containing protein</fullName>
    </recommendedName>
</protein>
<dbReference type="EMBL" id="MN740005">
    <property type="protein sequence ID" value="QHT82982.1"/>
    <property type="molecule type" value="Genomic_DNA"/>
</dbReference>
<dbReference type="AlphaFoldDB" id="A0A6C0HQN3"/>